<protein>
    <recommendedName>
        <fullName evidence="7">RDD domain-containing protein</fullName>
    </recommendedName>
</protein>
<dbReference type="PANTHER" id="PTHR36115">
    <property type="entry name" value="PROLINE-RICH ANTIGEN HOMOLOG-RELATED"/>
    <property type="match status" value="1"/>
</dbReference>
<dbReference type="InterPro" id="IPR051791">
    <property type="entry name" value="Pra-immunoreactive"/>
</dbReference>
<reference evidence="9" key="1">
    <citation type="submission" date="2017-09" db="EMBL/GenBank/DDBJ databases">
        <title>Luteimonas liuhanmingii sp.nov., isolated from the intestinal contents of Tibetan Plateau Pika in Yushu, Qinghai Province, China.</title>
        <authorList>
            <person name="Gui Z."/>
        </authorList>
    </citation>
    <scope>NUCLEOTIDE SEQUENCE [LARGE SCALE GENOMIC DNA]</scope>
    <source>
        <strain evidence="9">100111</strain>
    </source>
</reference>
<evidence type="ECO:0000256" key="5">
    <source>
        <dbReference type="ARBA" id="ARBA00023136"/>
    </source>
</evidence>
<dbReference type="AlphaFoldDB" id="A0A290XB63"/>
<dbReference type="Proteomes" id="UP000218968">
    <property type="component" value="Chromosome"/>
</dbReference>
<dbReference type="GO" id="GO:0005886">
    <property type="term" value="C:plasma membrane"/>
    <property type="evidence" value="ECO:0007669"/>
    <property type="project" value="UniProtKB-SubCell"/>
</dbReference>
<proteinExistence type="predicted"/>
<keyword evidence="4 6" id="KW-1133">Transmembrane helix</keyword>
<dbReference type="KEGG" id="lum:CNR27_01820"/>
<sequence length="233" mass="24738">MSPRQPAPAPLLHRYTAWSLDAAVILLVAVALLHRQLAVALDASAEAIDMLAEAMVAAMVRTIDSGASPAALLQALLADPALHHAVTALALAVSALTLPVMAVFALVSLLWFGLFEGSRWRATPGKRAVGLWVIDDDAQPPGLVRACLRQAAGVLSWLSFNIGHLMAAHAPRHQALHDRIAGTRVVRDGAAPIPMPARLWLALQPAACCLLLALLMRYLDQRVSLAFGAIPGY</sequence>
<feature type="domain" description="RDD" evidence="7">
    <location>
        <begin position="9"/>
        <end position="182"/>
    </location>
</feature>
<evidence type="ECO:0000256" key="2">
    <source>
        <dbReference type="ARBA" id="ARBA00022475"/>
    </source>
</evidence>
<feature type="transmembrane region" description="Helical" evidence="6">
    <location>
        <begin position="15"/>
        <end position="33"/>
    </location>
</feature>
<dbReference type="EMBL" id="CP023406">
    <property type="protein sequence ID" value="ATD66339.1"/>
    <property type="molecule type" value="Genomic_DNA"/>
</dbReference>
<keyword evidence="3 6" id="KW-0812">Transmembrane</keyword>
<dbReference type="PANTHER" id="PTHR36115:SF6">
    <property type="entry name" value="PROLINE-RICH ANTIGEN HOMOLOG"/>
    <property type="match status" value="1"/>
</dbReference>
<evidence type="ECO:0000313" key="9">
    <source>
        <dbReference type="Proteomes" id="UP000218968"/>
    </source>
</evidence>
<name>A0A290XB63_9GAMM</name>
<evidence type="ECO:0000256" key="6">
    <source>
        <dbReference type="SAM" id="Phobius"/>
    </source>
</evidence>
<evidence type="ECO:0000256" key="1">
    <source>
        <dbReference type="ARBA" id="ARBA00004651"/>
    </source>
</evidence>
<gene>
    <name evidence="8" type="ORF">CNR27_01820</name>
</gene>
<accession>A0A290XB63</accession>
<feature type="transmembrane region" description="Helical" evidence="6">
    <location>
        <begin position="89"/>
        <end position="112"/>
    </location>
</feature>
<comment type="subcellular location">
    <subcellularLocation>
        <location evidence="1">Cell membrane</location>
        <topology evidence="1">Multi-pass membrane protein</topology>
    </subcellularLocation>
</comment>
<evidence type="ECO:0000256" key="3">
    <source>
        <dbReference type="ARBA" id="ARBA00022692"/>
    </source>
</evidence>
<evidence type="ECO:0000259" key="7">
    <source>
        <dbReference type="Pfam" id="PF06271"/>
    </source>
</evidence>
<keyword evidence="2" id="KW-1003">Cell membrane</keyword>
<evidence type="ECO:0000313" key="8">
    <source>
        <dbReference type="EMBL" id="ATD66339.1"/>
    </source>
</evidence>
<dbReference type="OrthoDB" id="9793824at2"/>
<dbReference type="RefSeq" id="WP_096296669.1">
    <property type="nucleotide sequence ID" value="NZ_CP023406.1"/>
</dbReference>
<dbReference type="InterPro" id="IPR010432">
    <property type="entry name" value="RDD"/>
</dbReference>
<keyword evidence="5 6" id="KW-0472">Membrane</keyword>
<organism evidence="8 9">
    <name type="scientific">Luteimonas chenhongjianii</name>
    <dbReference type="NCBI Taxonomy" id="2006110"/>
    <lineage>
        <taxon>Bacteria</taxon>
        <taxon>Pseudomonadati</taxon>
        <taxon>Pseudomonadota</taxon>
        <taxon>Gammaproteobacteria</taxon>
        <taxon>Lysobacterales</taxon>
        <taxon>Lysobacteraceae</taxon>
        <taxon>Luteimonas</taxon>
    </lineage>
</organism>
<evidence type="ECO:0000256" key="4">
    <source>
        <dbReference type="ARBA" id="ARBA00022989"/>
    </source>
</evidence>
<keyword evidence="9" id="KW-1185">Reference proteome</keyword>
<dbReference type="Pfam" id="PF06271">
    <property type="entry name" value="RDD"/>
    <property type="match status" value="1"/>
</dbReference>